<evidence type="ECO:0000313" key="2">
    <source>
        <dbReference type="EMBL" id="MBT2990464.1"/>
    </source>
</evidence>
<organism evidence="2 3">
    <name type="scientific">Candidatus Thiodiazotropha taylori</name>
    <dbReference type="NCBI Taxonomy" id="2792791"/>
    <lineage>
        <taxon>Bacteria</taxon>
        <taxon>Pseudomonadati</taxon>
        <taxon>Pseudomonadota</taxon>
        <taxon>Gammaproteobacteria</taxon>
        <taxon>Chromatiales</taxon>
        <taxon>Sedimenticolaceae</taxon>
        <taxon>Candidatus Thiodiazotropha</taxon>
    </lineage>
</organism>
<dbReference type="Gene3D" id="1.20.1050.10">
    <property type="match status" value="1"/>
</dbReference>
<dbReference type="InterPro" id="IPR004045">
    <property type="entry name" value="Glutathione_S-Trfase_N"/>
</dbReference>
<dbReference type="PROSITE" id="PS50404">
    <property type="entry name" value="GST_NTER"/>
    <property type="match status" value="1"/>
</dbReference>
<dbReference type="InterPro" id="IPR036249">
    <property type="entry name" value="Thioredoxin-like_sf"/>
</dbReference>
<dbReference type="GO" id="GO:0006749">
    <property type="term" value="P:glutathione metabolic process"/>
    <property type="evidence" value="ECO:0007669"/>
    <property type="project" value="TreeGrafter"/>
</dbReference>
<dbReference type="SUPFAM" id="SSF47616">
    <property type="entry name" value="GST C-terminal domain-like"/>
    <property type="match status" value="1"/>
</dbReference>
<reference evidence="2 3" key="1">
    <citation type="submission" date="2021-05" db="EMBL/GenBank/DDBJ databases">
        <title>Genetic and Functional Diversity in Clade A Lucinid endosymbionts from the Bahamas.</title>
        <authorList>
            <person name="Giani N.M."/>
            <person name="Engel A.S."/>
            <person name="Campbell B.J."/>
        </authorList>
    </citation>
    <scope>NUCLEOTIDE SEQUENCE [LARGE SCALE GENOMIC DNA]</scope>
    <source>
        <strain evidence="2">LUC16012Gg_MoonRockCtena</strain>
    </source>
</reference>
<evidence type="ECO:0000259" key="1">
    <source>
        <dbReference type="PROSITE" id="PS50404"/>
    </source>
</evidence>
<protein>
    <submittedName>
        <fullName evidence="2">Glutathione S-transferase family protein</fullName>
    </submittedName>
</protein>
<dbReference type="GO" id="GO:0016034">
    <property type="term" value="F:maleylacetoacetate isomerase activity"/>
    <property type="evidence" value="ECO:0007669"/>
    <property type="project" value="TreeGrafter"/>
</dbReference>
<accession>A0A944MAS9</accession>
<dbReference type="Gene3D" id="3.40.30.10">
    <property type="entry name" value="Glutaredoxin"/>
    <property type="match status" value="1"/>
</dbReference>
<dbReference type="SUPFAM" id="SSF52833">
    <property type="entry name" value="Thioredoxin-like"/>
    <property type="match status" value="1"/>
</dbReference>
<dbReference type="PANTHER" id="PTHR42673">
    <property type="entry name" value="MALEYLACETOACETATE ISOMERASE"/>
    <property type="match status" value="1"/>
</dbReference>
<dbReference type="GO" id="GO:0006559">
    <property type="term" value="P:L-phenylalanine catabolic process"/>
    <property type="evidence" value="ECO:0007669"/>
    <property type="project" value="TreeGrafter"/>
</dbReference>
<evidence type="ECO:0000313" key="3">
    <source>
        <dbReference type="Proteomes" id="UP000770889"/>
    </source>
</evidence>
<name>A0A944MAS9_9GAMM</name>
<dbReference type="CDD" id="cd03194">
    <property type="entry name" value="GST_C_3"/>
    <property type="match status" value="1"/>
</dbReference>
<sequence length="219" mass="24876">MSKPTLVIGNKNYSSWSLRPWLFLRHHNMEFTEKSVSLFVDTTEQALAEYDSDYKVPVLKDGGLVVWDSLSILEYVSEAYLDGGGWPVAPKARAVARSVSAEMHSSYINLRNELPMNCRKRFENIALSHLAQQEIERVKALWRRCRREYGREGAWLFGGFTIADAMFAPVAIRFSGYSIPLQGIEAEYVQSVLSHPGIMEWIEAAGQETEIIEADEIQI</sequence>
<dbReference type="EMBL" id="JAHHGM010000017">
    <property type="protein sequence ID" value="MBT2990464.1"/>
    <property type="molecule type" value="Genomic_DNA"/>
</dbReference>
<feature type="domain" description="GST N-terminal" evidence="1">
    <location>
        <begin position="4"/>
        <end position="84"/>
    </location>
</feature>
<dbReference type="AlphaFoldDB" id="A0A944MAS9"/>
<dbReference type="Pfam" id="PF13409">
    <property type="entry name" value="GST_N_2"/>
    <property type="match status" value="1"/>
</dbReference>
<dbReference type="PANTHER" id="PTHR42673:SF4">
    <property type="entry name" value="MALEYLACETOACETATE ISOMERASE"/>
    <property type="match status" value="1"/>
</dbReference>
<dbReference type="CDD" id="cd03043">
    <property type="entry name" value="GST_N_1"/>
    <property type="match status" value="1"/>
</dbReference>
<gene>
    <name evidence="2" type="ORF">KME65_16020</name>
</gene>
<dbReference type="InterPro" id="IPR036282">
    <property type="entry name" value="Glutathione-S-Trfase_C_sf"/>
</dbReference>
<dbReference type="GO" id="GO:0004364">
    <property type="term" value="F:glutathione transferase activity"/>
    <property type="evidence" value="ECO:0007669"/>
    <property type="project" value="TreeGrafter"/>
</dbReference>
<comment type="caution">
    <text evidence="2">The sequence shown here is derived from an EMBL/GenBank/DDBJ whole genome shotgun (WGS) entry which is preliminary data.</text>
</comment>
<proteinExistence type="predicted"/>
<dbReference type="Proteomes" id="UP000770889">
    <property type="component" value="Unassembled WGS sequence"/>
</dbReference>